<dbReference type="AlphaFoldDB" id="A0A564G840"/>
<evidence type="ECO:0000259" key="1">
    <source>
        <dbReference type="Pfam" id="PF12625"/>
    </source>
</evidence>
<feature type="domain" description="HTH-type transcriptional regulator AraC-type N-terminal" evidence="1">
    <location>
        <begin position="25"/>
        <end position="129"/>
    </location>
</feature>
<gene>
    <name evidence="2" type="ORF">MTDSW087_05901</name>
</gene>
<name>A0A564G840_9HYPH</name>
<dbReference type="EMBL" id="CABFVH010000106">
    <property type="protein sequence ID" value="VUF16144.1"/>
    <property type="molecule type" value="Genomic_DNA"/>
</dbReference>
<dbReference type="Pfam" id="PF12625">
    <property type="entry name" value="Arabinose_bd"/>
    <property type="match status" value="1"/>
</dbReference>
<protein>
    <recommendedName>
        <fullName evidence="1">HTH-type transcriptional regulator AraC-type N-terminal domain-containing protein</fullName>
    </recommendedName>
</protein>
<evidence type="ECO:0000313" key="2">
    <source>
        <dbReference type="EMBL" id="VUF16144.1"/>
    </source>
</evidence>
<reference evidence="2 3" key="1">
    <citation type="submission" date="2019-06" db="EMBL/GenBank/DDBJ databases">
        <authorList>
            <person name="Rodrigo-Torres L."/>
            <person name="Arahal R. D."/>
            <person name="Lucena T."/>
        </authorList>
    </citation>
    <scope>NUCLEOTIDE SEQUENCE [LARGE SCALE GENOMIC DNA]</scope>
    <source>
        <strain evidence="2 3">SW08-7</strain>
    </source>
</reference>
<organism evidence="2 3">
    <name type="scientific">Methylobacterium dankookense</name>
    <dbReference type="NCBI Taxonomy" id="560405"/>
    <lineage>
        <taxon>Bacteria</taxon>
        <taxon>Pseudomonadati</taxon>
        <taxon>Pseudomonadota</taxon>
        <taxon>Alphaproteobacteria</taxon>
        <taxon>Hyphomicrobiales</taxon>
        <taxon>Methylobacteriaceae</taxon>
        <taxon>Methylobacterium</taxon>
    </lineage>
</organism>
<evidence type="ECO:0000313" key="3">
    <source>
        <dbReference type="Proteomes" id="UP000401717"/>
    </source>
</evidence>
<sequence length="140" mass="14852">MTLKCATAQRSEVLQGIRIALTELGGDADALIAAAGLDPQLLDNSKLAPFTAVGHLMILGAERTHCPHRGLLAGQRTTLASLGLVGLLMRTSETTGDALQAFEAHLGILNRGAVVRLSVYGDIVLLSYDLYVFRRATLTP</sequence>
<accession>A0A564G840</accession>
<proteinExistence type="predicted"/>
<dbReference type="Proteomes" id="UP000401717">
    <property type="component" value="Unassembled WGS sequence"/>
</dbReference>
<dbReference type="InterPro" id="IPR032687">
    <property type="entry name" value="AraC-type_N"/>
</dbReference>